<organism evidence="1 2">
    <name type="scientific">Sorangium cellulosum</name>
    <name type="common">Polyangium cellulosum</name>
    <dbReference type="NCBI Taxonomy" id="56"/>
    <lineage>
        <taxon>Bacteria</taxon>
        <taxon>Pseudomonadati</taxon>
        <taxon>Myxococcota</taxon>
        <taxon>Polyangia</taxon>
        <taxon>Polyangiales</taxon>
        <taxon>Polyangiaceae</taxon>
        <taxon>Sorangium</taxon>
    </lineage>
</organism>
<dbReference type="SUPFAM" id="SSF48613">
    <property type="entry name" value="Heme oxygenase-like"/>
    <property type="match status" value="1"/>
</dbReference>
<reference evidence="1 2" key="1">
    <citation type="submission" date="2014-02" db="EMBL/GenBank/DDBJ databases">
        <title>The small core and large imbalanced accessory genome model reveals a collaborative survival strategy of Sorangium cellulosum strains in nature.</title>
        <authorList>
            <person name="Han K."/>
            <person name="Peng R."/>
            <person name="Blom J."/>
            <person name="Li Y.-Z."/>
        </authorList>
    </citation>
    <scope>NUCLEOTIDE SEQUENCE [LARGE SCALE GENOMIC DNA]</scope>
    <source>
        <strain evidence="1 2">So0008-312</strain>
    </source>
</reference>
<proteinExistence type="predicted"/>
<dbReference type="InterPro" id="IPR016084">
    <property type="entry name" value="Haem_Oase-like_multi-hlx"/>
</dbReference>
<dbReference type="Pfam" id="PF14518">
    <property type="entry name" value="Haem_oxygenas_2"/>
    <property type="match status" value="1"/>
</dbReference>
<dbReference type="AlphaFoldDB" id="A0A150QLV7"/>
<name>A0A150QLV7_SORCE</name>
<dbReference type="OrthoDB" id="8441019at2"/>
<dbReference type="Gene3D" id="1.20.910.10">
    <property type="entry name" value="Heme oxygenase-like"/>
    <property type="match status" value="1"/>
</dbReference>
<dbReference type="RefSeq" id="WP_061608752.1">
    <property type="nucleotide sequence ID" value="NZ_JEMA01000512.1"/>
</dbReference>
<dbReference type="EMBL" id="JEMA01000512">
    <property type="protein sequence ID" value="KYF68967.1"/>
    <property type="molecule type" value="Genomic_DNA"/>
</dbReference>
<comment type="caution">
    <text evidence="1">The sequence shown here is derived from an EMBL/GenBank/DDBJ whole genome shotgun (WGS) entry which is preliminary data.</text>
</comment>
<evidence type="ECO:0008006" key="3">
    <source>
        <dbReference type="Google" id="ProtNLM"/>
    </source>
</evidence>
<gene>
    <name evidence="1" type="ORF">BE15_12660</name>
</gene>
<evidence type="ECO:0000313" key="1">
    <source>
        <dbReference type="EMBL" id="KYF68967.1"/>
    </source>
</evidence>
<accession>A0A150QLV7</accession>
<sequence>MRDLVFRLDRETDKLIASLDKHPVARTLLAGTIAASHYAAFLEQTQHYVGVAHELLRASGERLLATRQHPSLARLLLEKSEEEAGHDAWARNDRVALGFGANDSGPNVAVQAYIFAHRFEAQEGSGAAFLGTAYVLEALSARRASGIVQNLLQRSRIRGIRGAVTFLRAHGEEDRGHTERLAGILRGITAKADIEAILRSACRTRQFFPGFFSSPR</sequence>
<evidence type="ECO:0000313" key="2">
    <source>
        <dbReference type="Proteomes" id="UP000075260"/>
    </source>
</evidence>
<protein>
    <recommendedName>
        <fullName evidence="3">Heme oxygenase</fullName>
    </recommendedName>
</protein>
<dbReference type="Proteomes" id="UP000075260">
    <property type="component" value="Unassembled WGS sequence"/>
</dbReference>